<dbReference type="InterPro" id="IPR009061">
    <property type="entry name" value="DNA-bd_dom_put_sf"/>
</dbReference>
<dbReference type="OrthoDB" id="2357649at2"/>
<dbReference type="EMBL" id="FMZB01000001">
    <property type="protein sequence ID" value="SDC14139.1"/>
    <property type="molecule type" value="Genomic_DNA"/>
</dbReference>
<dbReference type="AlphaFoldDB" id="A0A1G6J646"/>
<organism evidence="1 2">
    <name type="scientific">Terribacillus halophilus</name>
    <dbReference type="NCBI Taxonomy" id="361279"/>
    <lineage>
        <taxon>Bacteria</taxon>
        <taxon>Bacillati</taxon>
        <taxon>Bacillota</taxon>
        <taxon>Bacilli</taxon>
        <taxon>Bacillales</taxon>
        <taxon>Bacillaceae</taxon>
        <taxon>Terribacillus</taxon>
    </lineage>
</organism>
<protein>
    <submittedName>
        <fullName evidence="1">Uncharacterized protein</fullName>
    </submittedName>
</protein>
<accession>A0A1G6J646</accession>
<proteinExistence type="predicted"/>
<dbReference type="STRING" id="361279.SAMN05421663_101487"/>
<evidence type="ECO:0000313" key="1">
    <source>
        <dbReference type="EMBL" id="SDC14139.1"/>
    </source>
</evidence>
<gene>
    <name evidence="1" type="ORF">SAMN05421663_101487</name>
</gene>
<evidence type="ECO:0000313" key="2">
    <source>
        <dbReference type="Proteomes" id="UP000198666"/>
    </source>
</evidence>
<reference evidence="2" key="1">
    <citation type="submission" date="2016-10" db="EMBL/GenBank/DDBJ databases">
        <authorList>
            <person name="Varghese N."/>
            <person name="Submissions S."/>
        </authorList>
    </citation>
    <scope>NUCLEOTIDE SEQUENCE [LARGE SCALE GENOMIC DNA]</scope>
    <source>
        <strain evidence="2">DSM 21620</strain>
    </source>
</reference>
<keyword evidence="2" id="KW-1185">Reference proteome</keyword>
<dbReference type="SUPFAM" id="SSF46955">
    <property type="entry name" value="Putative DNA-binding domain"/>
    <property type="match status" value="1"/>
</dbReference>
<dbReference type="Proteomes" id="UP000198666">
    <property type="component" value="Unassembled WGS sequence"/>
</dbReference>
<name>A0A1G6J646_9BACI</name>
<dbReference type="RefSeq" id="WP_093725605.1">
    <property type="nucleotide sequence ID" value="NZ_FMZB01000001.1"/>
</dbReference>
<sequence length="76" mass="9040">MKKELPKLYSKADLARRLGATRQVVNNWEKRHNDFPDPVMHVHDGSLPLYLHEDIVKYEEKRELEIHEEECSNNAK</sequence>